<dbReference type="InterPro" id="IPR029039">
    <property type="entry name" value="Flavoprotein-like_sf"/>
</dbReference>
<evidence type="ECO:0000256" key="2">
    <source>
        <dbReference type="SAM" id="SignalP"/>
    </source>
</evidence>
<keyword evidence="2" id="KW-0732">Signal</keyword>
<organism evidence="4 5">
    <name type="scientific">Paenibacillus phytohabitans</name>
    <dbReference type="NCBI Taxonomy" id="2654978"/>
    <lineage>
        <taxon>Bacteria</taxon>
        <taxon>Bacillati</taxon>
        <taxon>Bacillota</taxon>
        <taxon>Bacilli</taxon>
        <taxon>Bacillales</taxon>
        <taxon>Paenibacillaceae</taxon>
        <taxon>Paenibacillus</taxon>
    </lineage>
</organism>
<proteinExistence type="predicted"/>
<feature type="chain" id="PRO_5047426044" evidence="2">
    <location>
        <begin position="33"/>
        <end position="247"/>
    </location>
</feature>
<gene>
    <name evidence="4" type="ORF">GC101_01230</name>
</gene>
<sequence length="247" mass="26554">MKLSHKKFPYSIGGTILLSSALLLSLSACGTAGRQAAAQPPADAGQNEIDSDTASEDSASAEGKLAIKIIGKSLITYFAVAENSNVDAVSSASVLPDTGLGLVRTIADDIQSVTGSELFSIQTTVDYPGDIDDLLDYAEDEQDDNARPELTDHIADLADYDNIFIGFPTWWYDLPQVMYSFFDEYDFSGKTIIPFNVHNGSRFSGTIKTIQKLEPEANVITDGFTVHQSDVGAAGGEVTDWLRGLEL</sequence>
<feature type="signal peptide" evidence="2">
    <location>
        <begin position="1"/>
        <end position="32"/>
    </location>
</feature>
<dbReference type="RefSeq" id="WP_171715781.1">
    <property type="nucleotide sequence ID" value="NZ_WHOB01000012.1"/>
</dbReference>
<dbReference type="Proteomes" id="UP000596857">
    <property type="component" value="Unassembled WGS sequence"/>
</dbReference>
<evidence type="ECO:0000259" key="3">
    <source>
        <dbReference type="Pfam" id="PF12682"/>
    </source>
</evidence>
<accession>A0ABX1YCF5</accession>
<dbReference type="SUPFAM" id="SSF52218">
    <property type="entry name" value="Flavoproteins"/>
    <property type="match status" value="1"/>
</dbReference>
<evidence type="ECO:0000313" key="5">
    <source>
        <dbReference type="Proteomes" id="UP000596857"/>
    </source>
</evidence>
<dbReference type="NCBIfam" id="NF005389">
    <property type="entry name" value="PRK06934.1"/>
    <property type="match status" value="1"/>
</dbReference>
<feature type="compositionally biased region" description="Low complexity" evidence="1">
    <location>
        <begin position="37"/>
        <end position="48"/>
    </location>
</feature>
<comment type="caution">
    <text evidence="4">The sequence shown here is derived from an EMBL/GenBank/DDBJ whole genome shotgun (WGS) entry which is preliminary data.</text>
</comment>
<name>A0ABX1YCF5_9BACL</name>
<dbReference type="PANTHER" id="PTHR39201:SF1">
    <property type="entry name" value="FLAVODOXIN-LIKE DOMAIN-CONTAINING PROTEIN"/>
    <property type="match status" value="1"/>
</dbReference>
<feature type="domain" description="Flavodoxin-like" evidence="3">
    <location>
        <begin position="101"/>
        <end position="223"/>
    </location>
</feature>
<dbReference type="Pfam" id="PF12682">
    <property type="entry name" value="Flavodoxin_4"/>
    <property type="match status" value="1"/>
</dbReference>
<evidence type="ECO:0000313" key="4">
    <source>
        <dbReference type="EMBL" id="NOU77494.1"/>
    </source>
</evidence>
<reference evidence="4 5" key="1">
    <citation type="submission" date="2019-10" db="EMBL/GenBank/DDBJ databases">
        <title>Description of Paenibacillus terricola sp. nov.</title>
        <authorList>
            <person name="Carlier A."/>
            <person name="Qi S."/>
        </authorList>
    </citation>
    <scope>NUCLEOTIDE SEQUENCE [LARGE SCALE GENOMIC DNA]</scope>
    <source>
        <strain evidence="4 5">LMG 31459</strain>
    </source>
</reference>
<evidence type="ECO:0000256" key="1">
    <source>
        <dbReference type="SAM" id="MobiDB-lite"/>
    </source>
</evidence>
<dbReference type="PROSITE" id="PS51257">
    <property type="entry name" value="PROKAR_LIPOPROTEIN"/>
    <property type="match status" value="1"/>
</dbReference>
<dbReference type="PANTHER" id="PTHR39201">
    <property type="entry name" value="EXPORTED PROTEIN-RELATED"/>
    <property type="match status" value="1"/>
</dbReference>
<feature type="region of interest" description="Disordered" evidence="1">
    <location>
        <begin position="37"/>
        <end position="57"/>
    </location>
</feature>
<protein>
    <submittedName>
        <fullName evidence="4">Flavodoxin</fullName>
    </submittedName>
</protein>
<keyword evidence="5" id="KW-1185">Reference proteome</keyword>
<dbReference type="Gene3D" id="3.40.50.360">
    <property type="match status" value="1"/>
</dbReference>
<dbReference type="EMBL" id="WHOB01000012">
    <property type="protein sequence ID" value="NOU77494.1"/>
    <property type="molecule type" value="Genomic_DNA"/>
</dbReference>
<dbReference type="InterPro" id="IPR008254">
    <property type="entry name" value="Flavodoxin/NO_synth"/>
</dbReference>